<dbReference type="AlphaFoldDB" id="A0A6J4NNE0"/>
<feature type="domain" description="SLH" evidence="3">
    <location>
        <begin position="206"/>
        <end position="273"/>
    </location>
</feature>
<proteinExistence type="predicted"/>
<evidence type="ECO:0000256" key="2">
    <source>
        <dbReference type="SAM" id="SignalP"/>
    </source>
</evidence>
<feature type="non-terminal residue" evidence="4">
    <location>
        <position position="274"/>
    </location>
</feature>
<feature type="compositionally biased region" description="Low complexity" evidence="1">
    <location>
        <begin position="150"/>
        <end position="164"/>
    </location>
</feature>
<sequence>MLSSRRLVLISLAIILLAPLTACGNSSSLGEVFAPDPKLSQWTPTDIQAKLPEDFPLELQYPNAQLQEVEQGTSQPTAQPTAAATASPSGEKITRWTTPDSRDQLRDFYQNVFQRTGWRILEQATNEDDGTLVAQRQDLQVTVAIPNVEPSSAAPSTPATPSTTDSNGQTPGTEFAIRYVRNDSANAQPSPEATQAGGDTLSTASAQQFTDLDQAPAALQPYLQDLAKLGVLTSSAPSDSESQFRPSAVMSRGEFARWLVATNNRIYRDQPARQ</sequence>
<evidence type="ECO:0000259" key="3">
    <source>
        <dbReference type="PROSITE" id="PS51272"/>
    </source>
</evidence>
<feature type="region of interest" description="Disordered" evidence="1">
    <location>
        <begin position="67"/>
        <end position="99"/>
    </location>
</feature>
<feature type="chain" id="PRO_5026954609" description="SLH domain-containing protein" evidence="2">
    <location>
        <begin position="25"/>
        <end position="274"/>
    </location>
</feature>
<protein>
    <recommendedName>
        <fullName evidence="3">SLH domain-containing protein</fullName>
    </recommendedName>
</protein>
<feature type="compositionally biased region" description="Low complexity" evidence="1">
    <location>
        <begin position="71"/>
        <end position="90"/>
    </location>
</feature>
<feature type="signal peptide" evidence="2">
    <location>
        <begin position="1"/>
        <end position="24"/>
    </location>
</feature>
<feature type="region of interest" description="Disordered" evidence="1">
    <location>
        <begin position="146"/>
        <end position="172"/>
    </location>
</feature>
<name>A0A6J4NNE0_9CYAN</name>
<organism evidence="4">
    <name type="scientific">uncultured Leptolyngbya sp</name>
    <dbReference type="NCBI Taxonomy" id="332963"/>
    <lineage>
        <taxon>Bacteria</taxon>
        <taxon>Bacillati</taxon>
        <taxon>Cyanobacteriota</taxon>
        <taxon>Cyanophyceae</taxon>
        <taxon>Leptolyngbyales</taxon>
        <taxon>Leptolyngbyaceae</taxon>
        <taxon>Leptolyngbya group</taxon>
        <taxon>Leptolyngbya</taxon>
        <taxon>environmental samples</taxon>
    </lineage>
</organism>
<evidence type="ECO:0000313" key="4">
    <source>
        <dbReference type="EMBL" id="CAA9393411.1"/>
    </source>
</evidence>
<dbReference type="PROSITE" id="PS51272">
    <property type="entry name" value="SLH"/>
    <property type="match status" value="1"/>
</dbReference>
<accession>A0A6J4NNE0</accession>
<dbReference type="EMBL" id="CADCTY010001890">
    <property type="protein sequence ID" value="CAA9393411.1"/>
    <property type="molecule type" value="Genomic_DNA"/>
</dbReference>
<gene>
    <name evidence="4" type="ORF">AVDCRST_MAG94-5514</name>
</gene>
<dbReference type="InterPro" id="IPR001119">
    <property type="entry name" value="SLH_dom"/>
</dbReference>
<reference evidence="4" key="1">
    <citation type="submission" date="2020-02" db="EMBL/GenBank/DDBJ databases">
        <authorList>
            <person name="Meier V. D."/>
        </authorList>
    </citation>
    <scope>NUCLEOTIDE SEQUENCE</scope>
    <source>
        <strain evidence="4">AVDCRST_MAG94</strain>
    </source>
</reference>
<keyword evidence="2" id="KW-0732">Signal</keyword>
<evidence type="ECO:0000256" key="1">
    <source>
        <dbReference type="SAM" id="MobiDB-lite"/>
    </source>
</evidence>